<dbReference type="Gene3D" id="3.40.190.10">
    <property type="entry name" value="Periplasmic binding protein-like II"/>
    <property type="match status" value="1"/>
</dbReference>
<dbReference type="PANTHER" id="PTHR42928">
    <property type="entry name" value="TRICARBOXYLATE-BINDING PROTEIN"/>
    <property type="match status" value="1"/>
</dbReference>
<comment type="caution">
    <text evidence="2">The sequence shown here is derived from an EMBL/GenBank/DDBJ whole genome shotgun (WGS) entry which is preliminary data.</text>
</comment>
<sequence>MSLRSGKFWPRLLACSPSWSMHRRPRSRSASIEETTMITRRLALGLGPALLASPALHAQPAWPSKPVRVIVPFAPGGPTDLIARLMAERLGQEIGGTAIVENRPGANGNIGSAAAANEADGHTVLFSTGTMYTLNPTLYGTSQVDLSRDCVGLATVAALPNVLVVNPKKLDVTSVQQLIERGRKAPGELTYASFGVGSSPHVTATLLQQLGKFEAINVPYGGSAPALNAVLAGDVDFLFDNVTTSTPQIQAGAVRALGVTSSFRTSGLPDVPTLQEAGLTGFEFSGWFAVFASKKTPAEPLAKLRAAMVAAASSSEYGAKLRDRGAEPFVTPDAELETFLAREKDRWANLAQEAGIRRD</sequence>
<proteinExistence type="inferred from homology"/>
<name>A0ABX9VDC2_9PROT</name>
<dbReference type="CDD" id="cd07012">
    <property type="entry name" value="PBP2_Bug_TTT"/>
    <property type="match status" value="1"/>
</dbReference>
<dbReference type="Proteomes" id="UP000274097">
    <property type="component" value="Unassembled WGS sequence"/>
</dbReference>
<dbReference type="InterPro" id="IPR005064">
    <property type="entry name" value="BUG"/>
</dbReference>
<accession>A0ABX9VDC2</accession>
<dbReference type="EMBL" id="RFLX01000033">
    <property type="protein sequence ID" value="RMI17280.1"/>
    <property type="molecule type" value="Genomic_DNA"/>
</dbReference>
<dbReference type="InterPro" id="IPR042100">
    <property type="entry name" value="Bug_dom1"/>
</dbReference>
<evidence type="ECO:0000313" key="3">
    <source>
        <dbReference type="Proteomes" id="UP000274097"/>
    </source>
</evidence>
<reference evidence="2 3" key="1">
    <citation type="submission" date="2018-10" db="EMBL/GenBank/DDBJ databases">
        <title>Roseomonas sp. nov., isolated from feces of Tibetan antelopes in the Qinghai-Tibet plateau, China.</title>
        <authorList>
            <person name="Tian Z."/>
        </authorList>
    </citation>
    <scope>NUCLEOTIDE SEQUENCE [LARGE SCALE GENOMIC DNA]</scope>
    <source>
        <strain evidence="2 3">Z23</strain>
    </source>
</reference>
<evidence type="ECO:0000256" key="1">
    <source>
        <dbReference type="ARBA" id="ARBA00006987"/>
    </source>
</evidence>
<comment type="similarity">
    <text evidence="1">Belongs to the UPF0065 (bug) family.</text>
</comment>
<gene>
    <name evidence="2" type="ORF">EBE87_23320</name>
</gene>
<organism evidence="2 3">
    <name type="scientific">Teichococcus wenyumeiae</name>
    <dbReference type="NCBI Taxonomy" id="2478470"/>
    <lineage>
        <taxon>Bacteria</taxon>
        <taxon>Pseudomonadati</taxon>
        <taxon>Pseudomonadota</taxon>
        <taxon>Alphaproteobacteria</taxon>
        <taxon>Acetobacterales</taxon>
        <taxon>Roseomonadaceae</taxon>
        <taxon>Roseomonas</taxon>
    </lineage>
</organism>
<dbReference type="PIRSF" id="PIRSF017082">
    <property type="entry name" value="YflP"/>
    <property type="match status" value="1"/>
</dbReference>
<dbReference type="PANTHER" id="PTHR42928:SF5">
    <property type="entry name" value="BLR1237 PROTEIN"/>
    <property type="match status" value="1"/>
</dbReference>
<dbReference type="Gene3D" id="3.40.190.150">
    <property type="entry name" value="Bordetella uptake gene, domain 1"/>
    <property type="match status" value="1"/>
</dbReference>
<keyword evidence="3" id="KW-1185">Reference proteome</keyword>
<evidence type="ECO:0000313" key="2">
    <source>
        <dbReference type="EMBL" id="RMI17280.1"/>
    </source>
</evidence>
<dbReference type="Pfam" id="PF03401">
    <property type="entry name" value="TctC"/>
    <property type="match status" value="1"/>
</dbReference>
<protein>
    <submittedName>
        <fullName evidence="2">Tripartite tricarboxylate transporter substrate binding protein</fullName>
    </submittedName>
</protein>
<dbReference type="SUPFAM" id="SSF53850">
    <property type="entry name" value="Periplasmic binding protein-like II"/>
    <property type="match status" value="1"/>
</dbReference>